<evidence type="ECO:0000256" key="5">
    <source>
        <dbReference type="ARBA" id="ARBA00023124"/>
    </source>
</evidence>
<dbReference type="EMBL" id="BAABLD010000008">
    <property type="protein sequence ID" value="GAA5164981.1"/>
    <property type="molecule type" value="Genomic_DNA"/>
</dbReference>
<keyword evidence="4 8" id="KW-0378">Hydrolase</keyword>
<name>A0ABP9QNP9_9RHOO</name>
<comment type="caution">
    <text evidence="9">The sequence shown here is derived from an EMBL/GenBank/DDBJ whole genome shotgun (WGS) entry which is preliminary data.</text>
</comment>
<dbReference type="RefSeq" id="WP_345532766.1">
    <property type="nucleotide sequence ID" value="NZ_BAABLD010000008.1"/>
</dbReference>
<comment type="similarity">
    <text evidence="1 8">Belongs to the SOS response-associated peptidase family.</text>
</comment>
<proteinExistence type="inferred from homology"/>
<dbReference type="SUPFAM" id="SSF143081">
    <property type="entry name" value="BB1717-like"/>
    <property type="match status" value="1"/>
</dbReference>
<dbReference type="PANTHER" id="PTHR13604">
    <property type="entry name" value="DC12-RELATED"/>
    <property type="match status" value="1"/>
</dbReference>
<reference evidence="10" key="1">
    <citation type="journal article" date="2019" name="Int. J. Syst. Evol. Microbiol.">
        <title>The Global Catalogue of Microorganisms (GCM) 10K type strain sequencing project: providing services to taxonomists for standard genome sequencing and annotation.</title>
        <authorList>
            <consortium name="The Broad Institute Genomics Platform"/>
            <consortium name="The Broad Institute Genome Sequencing Center for Infectious Disease"/>
            <person name="Wu L."/>
            <person name="Ma J."/>
        </authorList>
    </citation>
    <scope>NUCLEOTIDE SEQUENCE [LARGE SCALE GENOMIC DNA]</scope>
    <source>
        <strain evidence="10">JCM 18715</strain>
    </source>
</reference>
<evidence type="ECO:0000313" key="10">
    <source>
        <dbReference type="Proteomes" id="UP001500547"/>
    </source>
</evidence>
<dbReference type="InterPro" id="IPR003738">
    <property type="entry name" value="SRAP"/>
</dbReference>
<evidence type="ECO:0000256" key="6">
    <source>
        <dbReference type="ARBA" id="ARBA00023125"/>
    </source>
</evidence>
<dbReference type="Gene3D" id="3.90.1680.10">
    <property type="entry name" value="SOS response associated peptidase-like"/>
    <property type="match status" value="1"/>
</dbReference>
<dbReference type="PANTHER" id="PTHR13604:SF0">
    <property type="entry name" value="ABASIC SITE PROCESSING PROTEIN HMCES"/>
    <property type="match status" value="1"/>
</dbReference>
<protein>
    <recommendedName>
        <fullName evidence="8">Abasic site processing protein</fullName>
        <ecNumber evidence="8">3.4.-.-</ecNumber>
    </recommendedName>
</protein>
<dbReference type="EC" id="3.4.-.-" evidence="8"/>
<evidence type="ECO:0000256" key="3">
    <source>
        <dbReference type="ARBA" id="ARBA00022763"/>
    </source>
</evidence>
<evidence type="ECO:0000313" key="9">
    <source>
        <dbReference type="EMBL" id="GAA5164981.1"/>
    </source>
</evidence>
<evidence type="ECO:0000256" key="4">
    <source>
        <dbReference type="ARBA" id="ARBA00022801"/>
    </source>
</evidence>
<keyword evidence="3" id="KW-0227">DNA damage</keyword>
<dbReference type="Pfam" id="PF02586">
    <property type="entry name" value="SRAP"/>
    <property type="match status" value="1"/>
</dbReference>
<accession>A0ABP9QNP9</accession>
<sequence length="213" mass="24642">MCANYLPPSVKEIERLWELRHHTPDLSWPAETWPGYGAPFLSNFDSSSLTLGSFGLVPQWAEPKLARSTYNARAETVGDKPSYRNAWKQRQLCIIPALAIYEPNYETGKAVRWRIERADKQPFGIAGIWERRLKDKGVSRWSFTMLTINADDHPLMQRFHKPEDEKRSVVILDPDAYQGWLQARSEAEARSYLQLFEPELMQASPEPLAPRRK</sequence>
<evidence type="ECO:0000256" key="1">
    <source>
        <dbReference type="ARBA" id="ARBA00008136"/>
    </source>
</evidence>
<dbReference type="InterPro" id="IPR036590">
    <property type="entry name" value="SRAP-like"/>
</dbReference>
<keyword evidence="10" id="KW-1185">Reference proteome</keyword>
<evidence type="ECO:0000256" key="2">
    <source>
        <dbReference type="ARBA" id="ARBA00022670"/>
    </source>
</evidence>
<keyword evidence="6" id="KW-0238">DNA-binding</keyword>
<evidence type="ECO:0000256" key="8">
    <source>
        <dbReference type="RuleBase" id="RU364100"/>
    </source>
</evidence>
<dbReference type="Proteomes" id="UP001500547">
    <property type="component" value="Unassembled WGS sequence"/>
</dbReference>
<keyword evidence="5" id="KW-0190">Covalent protein-DNA linkage</keyword>
<keyword evidence="2 8" id="KW-0645">Protease</keyword>
<organism evidence="9 10">
    <name type="scientific">Viridibacterium curvum</name>
    <dbReference type="NCBI Taxonomy" id="1101404"/>
    <lineage>
        <taxon>Bacteria</taxon>
        <taxon>Pseudomonadati</taxon>
        <taxon>Pseudomonadota</taxon>
        <taxon>Betaproteobacteria</taxon>
        <taxon>Rhodocyclales</taxon>
        <taxon>Rhodocyclaceae</taxon>
        <taxon>Viridibacterium</taxon>
    </lineage>
</organism>
<gene>
    <name evidence="9" type="ORF">GCM10025770_19770</name>
</gene>
<evidence type="ECO:0000256" key="7">
    <source>
        <dbReference type="ARBA" id="ARBA00023239"/>
    </source>
</evidence>
<keyword evidence="7" id="KW-0456">Lyase</keyword>